<dbReference type="RefSeq" id="WP_088572214.1">
    <property type="nucleotide sequence ID" value="NZ_FYEK01000071.1"/>
</dbReference>
<dbReference type="InterPro" id="IPR005537">
    <property type="entry name" value="RAMP_III_fam"/>
</dbReference>
<dbReference type="OrthoDB" id="1063910at2"/>
<dbReference type="InterPro" id="IPR052216">
    <property type="entry name" value="CRISPR_Csm3_endoribonuclease"/>
</dbReference>
<accession>A0A212RMJ6</accession>
<protein>
    <submittedName>
        <fullName evidence="3">CRISPR-associated RAMP protein, SSO1426 family</fullName>
    </submittedName>
</protein>
<evidence type="ECO:0000259" key="2">
    <source>
        <dbReference type="Pfam" id="PF03787"/>
    </source>
</evidence>
<sequence>MHKRRWNALKLELVIEPRAPLLIKSGLTSPNPSLPDMQFVRTMTPRGEMVFIPGSSLKGTFRSFTEKVLRTVKPDGACEPFPSSPSYCVTRYRLADEEDPAKVYQKSCRACKIYGNTRLKGRLSFTDAFPEGTVKTETRHGVAISRLTNAVAAGPFDIEVLVQGRFRTALVLENFEAWQMGLLALTLQAINDGLVKLGFGKNRGFGEVSMTVEQAVVVLAKKPDLLRNAIWGVGAFVDEGERQAYGLREADRLEELPEGAETDLAVFVQRTYDREAWQRVAEKAIESLTQVLEAA</sequence>
<evidence type="ECO:0000313" key="4">
    <source>
        <dbReference type="Proteomes" id="UP000197025"/>
    </source>
</evidence>
<dbReference type="PANTHER" id="PTHR35579:SF3">
    <property type="entry name" value="CRISPR SYSTEM CMS ENDORIBONUCLEASE CSM3"/>
    <property type="match status" value="1"/>
</dbReference>
<keyword evidence="1" id="KW-0051">Antiviral defense</keyword>
<dbReference type="GO" id="GO:0051607">
    <property type="term" value="P:defense response to virus"/>
    <property type="evidence" value="ECO:0007669"/>
    <property type="project" value="UniProtKB-KW"/>
</dbReference>
<gene>
    <name evidence="3" type="ORF">SAMN02746019_00019650</name>
</gene>
<dbReference type="EMBL" id="FYEK01000071">
    <property type="protein sequence ID" value="SNB73749.1"/>
    <property type="molecule type" value="Genomic_DNA"/>
</dbReference>
<dbReference type="PANTHER" id="PTHR35579">
    <property type="entry name" value="CRISPR SYSTEM CMS ENDORIBONUCLEASE CSM3"/>
    <property type="match status" value="1"/>
</dbReference>
<proteinExistence type="predicted"/>
<feature type="domain" description="CRISPR type III-associated protein" evidence="2">
    <location>
        <begin position="20"/>
        <end position="208"/>
    </location>
</feature>
<evidence type="ECO:0000313" key="3">
    <source>
        <dbReference type="EMBL" id="SNB73749.1"/>
    </source>
</evidence>
<dbReference type="AlphaFoldDB" id="A0A212RMJ6"/>
<dbReference type="Pfam" id="PF03787">
    <property type="entry name" value="RAMPs"/>
    <property type="match status" value="1"/>
</dbReference>
<organism evidence="3 4">
    <name type="scientific">Thermoflexus hugenholtzii JAD2</name>
    <dbReference type="NCBI Taxonomy" id="877466"/>
    <lineage>
        <taxon>Bacteria</taxon>
        <taxon>Bacillati</taxon>
        <taxon>Chloroflexota</taxon>
        <taxon>Thermoflexia</taxon>
        <taxon>Thermoflexales</taxon>
        <taxon>Thermoflexaceae</taxon>
        <taxon>Thermoflexus</taxon>
    </lineage>
</organism>
<evidence type="ECO:0000256" key="1">
    <source>
        <dbReference type="ARBA" id="ARBA00023118"/>
    </source>
</evidence>
<name>A0A212RMJ6_9CHLR</name>
<keyword evidence="4" id="KW-1185">Reference proteome</keyword>
<reference evidence="4" key="1">
    <citation type="submission" date="2017-06" db="EMBL/GenBank/DDBJ databases">
        <authorList>
            <person name="Varghese N."/>
            <person name="Submissions S."/>
        </authorList>
    </citation>
    <scope>NUCLEOTIDE SEQUENCE [LARGE SCALE GENOMIC DNA]</scope>
    <source>
        <strain evidence="4">JAD2</strain>
    </source>
</reference>
<dbReference type="InParanoid" id="A0A212RMJ6"/>
<dbReference type="Proteomes" id="UP000197025">
    <property type="component" value="Unassembled WGS sequence"/>
</dbReference>